<reference evidence="3" key="1">
    <citation type="journal article" date="2024" name="Algal Res.">
        <title>Biochemical, toxicological and genomic investigation of a high-biomass producing Limnothrix strain isolated from Italian shallow drinking water reservoir.</title>
        <authorList>
            <person name="Simonazzi M."/>
            <person name="Shishido T.K."/>
            <person name="Delbaje E."/>
            <person name="Wahlsten M."/>
            <person name="Fewer D.P."/>
            <person name="Sivonen K."/>
            <person name="Pezzolesi L."/>
            <person name="Pistocchi R."/>
        </authorList>
    </citation>
    <scope>NUCLEOTIDE SEQUENCE [LARGE SCALE GENOMIC DNA]</scope>
    <source>
        <strain evidence="3">LRLZ20PSL1</strain>
    </source>
</reference>
<dbReference type="PANTHER" id="PTHR34107">
    <property type="entry name" value="SLL0198 PROTEIN-RELATED"/>
    <property type="match status" value="1"/>
</dbReference>
<dbReference type="Gene3D" id="3.90.1570.10">
    <property type="entry name" value="tt1808, chain A"/>
    <property type="match status" value="1"/>
</dbReference>
<organism evidence="2 3">
    <name type="scientific">Limnothrix redekei LRLZ20PSL1</name>
    <dbReference type="NCBI Taxonomy" id="3112953"/>
    <lineage>
        <taxon>Bacteria</taxon>
        <taxon>Bacillati</taxon>
        <taxon>Cyanobacteriota</taxon>
        <taxon>Cyanophyceae</taxon>
        <taxon>Pseudanabaenales</taxon>
        <taxon>Pseudanabaenaceae</taxon>
        <taxon>Limnothrix</taxon>
    </lineage>
</organism>
<dbReference type="InterPro" id="IPR012296">
    <property type="entry name" value="Nuclease_put_TT1808"/>
</dbReference>
<dbReference type="GO" id="GO:0004519">
    <property type="term" value="F:endonuclease activity"/>
    <property type="evidence" value="ECO:0007669"/>
    <property type="project" value="UniProtKB-KW"/>
</dbReference>
<evidence type="ECO:0000313" key="2">
    <source>
        <dbReference type="EMBL" id="MFG3817146.1"/>
    </source>
</evidence>
<dbReference type="PANTHER" id="PTHR34107:SF7">
    <property type="entry name" value="SLR2092 PROTEIN"/>
    <property type="match status" value="1"/>
</dbReference>
<dbReference type="InterPro" id="IPR008538">
    <property type="entry name" value="Uma2"/>
</dbReference>
<evidence type="ECO:0000313" key="3">
    <source>
        <dbReference type="Proteomes" id="UP001604335"/>
    </source>
</evidence>
<dbReference type="CDD" id="cd06260">
    <property type="entry name" value="DUF820-like"/>
    <property type="match status" value="1"/>
</dbReference>
<proteinExistence type="predicted"/>
<dbReference type="Proteomes" id="UP001604335">
    <property type="component" value="Unassembled WGS sequence"/>
</dbReference>
<name>A0ABW7C7Y9_9CYAN</name>
<dbReference type="InterPro" id="IPR011335">
    <property type="entry name" value="Restrct_endonuc-II-like"/>
</dbReference>
<keyword evidence="3" id="KW-1185">Reference proteome</keyword>
<sequence>MAMTIADLQSIQAYMVDRGQACQVELRDGAVLVMGPSDIVSSLIGARFCYFLQVWINPRRLGMVFDSSGGFILPNSDLTAPDVSYVSRVRMPRSVRYFAEVVPNLVVEIKSHSDRVVKLREKLTMYLEQGAEVALLVDPDREIVELYRPDGFSQVLGNGDVMQLPDLLPGWELPIAELWPPVFDEESDQ</sequence>
<dbReference type="SUPFAM" id="SSF52980">
    <property type="entry name" value="Restriction endonuclease-like"/>
    <property type="match status" value="1"/>
</dbReference>
<dbReference type="RefSeq" id="WP_393011259.1">
    <property type="nucleotide sequence ID" value="NZ_JAZAQF010000029.1"/>
</dbReference>
<protein>
    <submittedName>
        <fullName evidence="2">Uma2 family endonuclease</fullName>
    </submittedName>
</protein>
<keyword evidence="2" id="KW-0255">Endonuclease</keyword>
<dbReference type="Pfam" id="PF05685">
    <property type="entry name" value="Uma2"/>
    <property type="match status" value="1"/>
</dbReference>
<comment type="caution">
    <text evidence="2">The sequence shown here is derived from an EMBL/GenBank/DDBJ whole genome shotgun (WGS) entry which is preliminary data.</text>
</comment>
<keyword evidence="2" id="KW-0378">Hydrolase</keyword>
<gene>
    <name evidence="2" type="ORF">VPK24_05815</name>
</gene>
<accession>A0ABW7C7Y9</accession>
<feature type="domain" description="Putative restriction endonuclease" evidence="1">
    <location>
        <begin position="18"/>
        <end position="176"/>
    </location>
</feature>
<evidence type="ECO:0000259" key="1">
    <source>
        <dbReference type="Pfam" id="PF05685"/>
    </source>
</evidence>
<dbReference type="EMBL" id="JAZAQF010000029">
    <property type="protein sequence ID" value="MFG3817146.1"/>
    <property type="molecule type" value="Genomic_DNA"/>
</dbReference>
<keyword evidence="2" id="KW-0540">Nuclease</keyword>